<keyword evidence="9" id="KW-0408">Iron</keyword>
<evidence type="ECO:0000256" key="2">
    <source>
        <dbReference type="ARBA" id="ARBA00004948"/>
    </source>
</evidence>
<comment type="subunit">
    <text evidence="4">Homodimer.</text>
</comment>
<evidence type="ECO:0000259" key="12">
    <source>
        <dbReference type="Pfam" id="PF09084"/>
    </source>
</evidence>
<evidence type="ECO:0000256" key="4">
    <source>
        <dbReference type="ARBA" id="ARBA00011738"/>
    </source>
</evidence>
<dbReference type="Pfam" id="PF09084">
    <property type="entry name" value="NMT1"/>
    <property type="match status" value="1"/>
</dbReference>
<comment type="similarity">
    <text evidence="3">Belongs to the NMT1/THI5 family.</text>
</comment>
<dbReference type="GO" id="GO:0046872">
    <property type="term" value="F:metal ion binding"/>
    <property type="evidence" value="ECO:0007669"/>
    <property type="project" value="UniProtKB-KW"/>
</dbReference>
<dbReference type="Gene3D" id="3.40.190.10">
    <property type="entry name" value="Periplasmic binding protein-like II"/>
    <property type="match status" value="2"/>
</dbReference>
<evidence type="ECO:0000256" key="3">
    <source>
        <dbReference type="ARBA" id="ARBA00009406"/>
    </source>
</evidence>
<reference evidence="13 14" key="1">
    <citation type="journal article" date="2014" name="Int. J. Syst. Evol. Microbiol.">
        <title>Celeribacter indicus sp. nov., a polycyclic aromatic hydrocarbon-degrading bacterium from deep-sea sediment and reclassification of Huaishuia halophila as Celeribacter halophilus comb. nov.</title>
        <authorList>
            <person name="Lai Q."/>
            <person name="Cao J."/>
            <person name="Yuan J."/>
            <person name="Li F."/>
            <person name="Shao Z."/>
        </authorList>
    </citation>
    <scope>NUCLEOTIDE SEQUENCE [LARGE SCALE GENOMIC DNA]</scope>
    <source>
        <strain evidence="13">P73</strain>
    </source>
</reference>
<dbReference type="STRING" id="1208324.P73_3946"/>
<dbReference type="PANTHER" id="PTHR31528:SF1">
    <property type="entry name" value="4-AMINO-5-HYDROXYMETHYL-2-METHYLPYRIMIDINE PHOSPHATE SYNTHASE THI11-RELATED"/>
    <property type="match status" value="1"/>
</dbReference>
<gene>
    <name evidence="13" type="ORF">P73_3946</name>
</gene>
<name>A0A0B5E6R9_9RHOB</name>
<dbReference type="KEGG" id="cid:P73_3946"/>
<evidence type="ECO:0000256" key="11">
    <source>
        <dbReference type="ARBA" id="ARBA00048179"/>
    </source>
</evidence>
<dbReference type="OrthoDB" id="5372616at2"/>
<protein>
    <recommendedName>
        <fullName evidence="10">Thiamine pyrimidine synthase</fullName>
    </recommendedName>
</protein>
<dbReference type="GO" id="GO:0016740">
    <property type="term" value="F:transferase activity"/>
    <property type="evidence" value="ECO:0007669"/>
    <property type="project" value="UniProtKB-KW"/>
</dbReference>
<dbReference type="EMBL" id="CP004393">
    <property type="protein sequence ID" value="AJE48661.1"/>
    <property type="molecule type" value="Genomic_DNA"/>
</dbReference>
<comment type="catalytic activity">
    <reaction evidence="11">
        <text>N(6)-(pyridoxal phosphate)-L-lysyl-[4-amino-5-hydroxymethyl-2-methylpyrimidine phosphate synthase] + L-histidyl-[4-amino-5-hydroxymethyl-2-methylpyrimidine phosphate synthase] + 2 Fe(3+) + 4 H2O = L-lysyl-[4-amino-5-hydroxymethyl-2-methylpyrimidine phosphate synthase] + (2S)-2-amino-5-hydroxy-4-oxopentanoyl-[4-amino-5-hydroxymethyl-2-methylpyrimidine phosphate synthase] + 4-amino-2-methyl-5-(phosphooxymethyl)pyrimidine + 3-oxopropanoate + 2 Fe(2+) + 2 H(+)</text>
        <dbReference type="Rhea" id="RHEA:65756"/>
        <dbReference type="Rhea" id="RHEA-COMP:16892"/>
        <dbReference type="Rhea" id="RHEA-COMP:16893"/>
        <dbReference type="Rhea" id="RHEA-COMP:16894"/>
        <dbReference type="Rhea" id="RHEA-COMP:16895"/>
        <dbReference type="ChEBI" id="CHEBI:15377"/>
        <dbReference type="ChEBI" id="CHEBI:15378"/>
        <dbReference type="ChEBI" id="CHEBI:29033"/>
        <dbReference type="ChEBI" id="CHEBI:29034"/>
        <dbReference type="ChEBI" id="CHEBI:29969"/>
        <dbReference type="ChEBI" id="CHEBI:29979"/>
        <dbReference type="ChEBI" id="CHEBI:33190"/>
        <dbReference type="ChEBI" id="CHEBI:58354"/>
        <dbReference type="ChEBI" id="CHEBI:143915"/>
        <dbReference type="ChEBI" id="CHEBI:157692"/>
    </reaction>
    <physiologicalReaction direction="left-to-right" evidence="11">
        <dbReference type="Rhea" id="RHEA:65757"/>
    </physiologicalReaction>
</comment>
<keyword evidence="6" id="KW-0479">Metal-binding</keyword>
<keyword evidence="14" id="KW-1185">Reference proteome</keyword>
<dbReference type="Proteomes" id="UP000031521">
    <property type="component" value="Chromosome"/>
</dbReference>
<evidence type="ECO:0000256" key="1">
    <source>
        <dbReference type="ARBA" id="ARBA00003469"/>
    </source>
</evidence>
<comment type="pathway">
    <text evidence="2">Cofactor biosynthesis; thiamine diphosphate biosynthesis.</text>
</comment>
<sequence length="299" mass="32774">MERFHVTATGHSLNYLPEYVANHLGYFEEENLAVSATVPRPWDLVLDDLRDGRAEAALGGIWVPSMYLGRADRFTPFAQVSARAPLALVGREAAEAFDWAAMPGKVVAMKGSNGASVGLYFKLVLRENGIDPAGVGFIQDLDGVMLSELFLGGMGDYLMVDYPTALRLERQGGCHIVQPFPISGGPIPWSVYYARGESTPERQAQQTRFCRALGRAMGWICETDPEDYVDFLDTTFPAFPADLLVGAVRTYVAQEMWTTPRIEPLGYARWQGGIAAGHLVAEPLPYDTLIDPVPTAAWA</sequence>
<organism evidence="13 14">
    <name type="scientific">Celeribacter indicus</name>
    <dbReference type="NCBI Taxonomy" id="1208324"/>
    <lineage>
        <taxon>Bacteria</taxon>
        <taxon>Pseudomonadati</taxon>
        <taxon>Pseudomonadota</taxon>
        <taxon>Alphaproteobacteria</taxon>
        <taxon>Rhodobacterales</taxon>
        <taxon>Roseobacteraceae</taxon>
        <taxon>Celeribacter</taxon>
    </lineage>
</organism>
<evidence type="ECO:0000256" key="5">
    <source>
        <dbReference type="ARBA" id="ARBA00022679"/>
    </source>
</evidence>
<evidence type="ECO:0000256" key="8">
    <source>
        <dbReference type="ARBA" id="ARBA00022977"/>
    </source>
</evidence>
<proteinExistence type="inferred from homology"/>
<keyword evidence="5" id="KW-0808">Transferase</keyword>
<dbReference type="InterPro" id="IPR027939">
    <property type="entry name" value="NMT1/THI5"/>
</dbReference>
<keyword evidence="7" id="KW-0663">Pyridoxal phosphate</keyword>
<accession>A0A0B5E6R9</accession>
<feature type="domain" description="SsuA/THI5-like" evidence="12">
    <location>
        <begin position="14"/>
        <end position="222"/>
    </location>
</feature>
<dbReference type="HOGENOM" id="CLU_078008_0_0_5"/>
<dbReference type="RefSeq" id="WP_043870943.1">
    <property type="nucleotide sequence ID" value="NZ_CP004393.1"/>
</dbReference>
<dbReference type="SUPFAM" id="SSF53850">
    <property type="entry name" value="Periplasmic binding protein-like II"/>
    <property type="match status" value="1"/>
</dbReference>
<evidence type="ECO:0000313" key="14">
    <source>
        <dbReference type="Proteomes" id="UP000031521"/>
    </source>
</evidence>
<evidence type="ECO:0000256" key="6">
    <source>
        <dbReference type="ARBA" id="ARBA00022723"/>
    </source>
</evidence>
<comment type="function">
    <text evidence="1">Responsible for the formation of the pyrimidine heterocycle in the thiamine biosynthesis pathway. Catalyzes the formation of hydroxymethylpyrimidine phosphate (HMP-P) from histidine and pyridoxal phosphate (PLP). The protein uses PLP and the active site histidine to form HMP-P, generating an inactive enzyme. The enzyme can only undergo a single turnover, which suggests it is a suicide enzyme.</text>
</comment>
<dbReference type="PANTHER" id="PTHR31528">
    <property type="entry name" value="4-AMINO-5-HYDROXYMETHYL-2-METHYLPYRIMIDINE PHOSPHATE SYNTHASE THI11-RELATED"/>
    <property type="match status" value="1"/>
</dbReference>
<dbReference type="InterPro" id="IPR015168">
    <property type="entry name" value="SsuA/THI5"/>
</dbReference>
<evidence type="ECO:0000256" key="10">
    <source>
        <dbReference type="ARBA" id="ARBA00033171"/>
    </source>
</evidence>
<dbReference type="AlphaFoldDB" id="A0A0B5E6R9"/>
<evidence type="ECO:0000256" key="9">
    <source>
        <dbReference type="ARBA" id="ARBA00023004"/>
    </source>
</evidence>
<evidence type="ECO:0000256" key="7">
    <source>
        <dbReference type="ARBA" id="ARBA00022898"/>
    </source>
</evidence>
<keyword evidence="8" id="KW-0784">Thiamine biosynthesis</keyword>
<evidence type="ECO:0000313" key="13">
    <source>
        <dbReference type="EMBL" id="AJE48661.1"/>
    </source>
</evidence>
<dbReference type="GO" id="GO:0009228">
    <property type="term" value="P:thiamine biosynthetic process"/>
    <property type="evidence" value="ECO:0007669"/>
    <property type="project" value="UniProtKB-KW"/>
</dbReference>